<sequence>MVIITPKMVININITPKMVNIPTKMVNIPTKMVNIPTKMVNIPTKMVINILHKMVINNTPKKLKF</sequence>
<dbReference type="EMBL" id="CABVLZ010000010">
    <property type="protein sequence ID" value="VVU95752.1"/>
    <property type="molecule type" value="Genomic_DNA"/>
</dbReference>
<protein>
    <submittedName>
        <fullName evidence="1">Uncharacterized protein</fullName>
    </submittedName>
</protein>
<accession>A0A5E8CMD2</accession>
<gene>
    <name evidence="1" type="ORF">CPAV1605_1508</name>
</gene>
<evidence type="ECO:0000313" key="1">
    <source>
        <dbReference type="EMBL" id="VVU95752.1"/>
    </source>
</evidence>
<name>A0A5E8CMD2_9ZZZZ</name>
<organism evidence="1">
    <name type="scientific">seawater metagenome</name>
    <dbReference type="NCBI Taxonomy" id="1561972"/>
    <lineage>
        <taxon>unclassified sequences</taxon>
        <taxon>metagenomes</taxon>
        <taxon>ecological metagenomes</taxon>
    </lineage>
</organism>
<dbReference type="AlphaFoldDB" id="A0A5E8CMD2"/>
<reference evidence="1" key="1">
    <citation type="submission" date="2019-09" db="EMBL/GenBank/DDBJ databases">
        <authorList>
            <person name="Needham M D."/>
        </authorList>
    </citation>
    <scope>NUCLEOTIDE SEQUENCE</scope>
</reference>
<proteinExistence type="predicted"/>